<proteinExistence type="predicted"/>
<name>A0ABR7A4Z6_9BURK</name>
<accession>A0ABR7A4Z6</accession>
<dbReference type="RefSeq" id="WP_186903664.1">
    <property type="nucleotide sequence ID" value="NZ_JACOGD010000004.1"/>
</dbReference>
<dbReference type="InterPro" id="IPR021146">
    <property type="entry name" value="Phage_gp6-like_head-tail"/>
</dbReference>
<sequence length="214" mass="23669">MGLRVVVEPVGEPVSLDLAKNHLRIDPDITDDDALIRLLISAARRYAEDYTSRSFFTQKLQQVLDLFPGAPDYVVPGQLLPLSLRGYASSPVILLRRGPVQSVEAVEYRTAAGWLTLSPDQYVLDTSSVIARLAPAAGCSWPFVLNQIGSVRISYTAGYGAIEASVPEGIRHWIMLRLTTLYQNREEVAIMSRGKVDPLPYVDSLLDFVKEPVI</sequence>
<organism evidence="1 2">
    <name type="scientific">Undibacterium curvum</name>
    <dbReference type="NCBI Taxonomy" id="2762294"/>
    <lineage>
        <taxon>Bacteria</taxon>
        <taxon>Pseudomonadati</taxon>
        <taxon>Pseudomonadota</taxon>
        <taxon>Betaproteobacteria</taxon>
        <taxon>Burkholderiales</taxon>
        <taxon>Oxalobacteraceae</taxon>
        <taxon>Undibacterium</taxon>
    </lineage>
</organism>
<comment type="caution">
    <text evidence="1">The sequence shown here is derived from an EMBL/GenBank/DDBJ whole genome shotgun (WGS) entry which is preliminary data.</text>
</comment>
<dbReference type="Proteomes" id="UP000654304">
    <property type="component" value="Unassembled WGS sequence"/>
</dbReference>
<protein>
    <submittedName>
        <fullName evidence="1">Phage head-tail connector protein</fullName>
    </submittedName>
</protein>
<dbReference type="NCBIfam" id="TIGR01560">
    <property type="entry name" value="put_DNA_pack"/>
    <property type="match status" value="1"/>
</dbReference>
<evidence type="ECO:0000313" key="1">
    <source>
        <dbReference type="EMBL" id="MBC3931982.1"/>
    </source>
</evidence>
<dbReference type="CDD" id="cd08054">
    <property type="entry name" value="gp6"/>
    <property type="match status" value="1"/>
</dbReference>
<dbReference type="NCBIfam" id="TIGR02215">
    <property type="entry name" value="phage_chp_gp8"/>
    <property type="match status" value="1"/>
</dbReference>
<dbReference type="InterPro" id="IPR011738">
    <property type="entry name" value="Phage_CHP"/>
</dbReference>
<evidence type="ECO:0000313" key="2">
    <source>
        <dbReference type="Proteomes" id="UP000654304"/>
    </source>
</evidence>
<dbReference type="InterPro" id="IPR006450">
    <property type="entry name" value="Phage_HK97_gp6-like"/>
</dbReference>
<dbReference type="Pfam" id="PF05135">
    <property type="entry name" value="Phage_connect_1"/>
    <property type="match status" value="1"/>
</dbReference>
<gene>
    <name evidence="1" type="ORF">H8K43_09890</name>
</gene>
<keyword evidence="2" id="KW-1185">Reference proteome</keyword>
<dbReference type="Gene3D" id="1.10.3230.30">
    <property type="entry name" value="Phage gp6-like head-tail connector protein"/>
    <property type="match status" value="1"/>
</dbReference>
<dbReference type="EMBL" id="JACOGD010000004">
    <property type="protein sequence ID" value="MBC3931982.1"/>
    <property type="molecule type" value="Genomic_DNA"/>
</dbReference>
<reference evidence="1 2" key="1">
    <citation type="submission" date="2020-08" db="EMBL/GenBank/DDBJ databases">
        <title>Novel species isolated from subtropical streams in China.</title>
        <authorList>
            <person name="Lu H."/>
        </authorList>
    </citation>
    <scope>NUCLEOTIDE SEQUENCE [LARGE SCALE GENOMIC DNA]</scope>
    <source>
        <strain evidence="1 2">CY22W</strain>
    </source>
</reference>